<dbReference type="EC" id="2.7.8.26" evidence="5 19"/>
<keyword evidence="10 19" id="KW-0812">Transmembrane</keyword>
<dbReference type="EMBL" id="SOAU01000001">
    <property type="protein sequence ID" value="TDT15486.1"/>
    <property type="molecule type" value="Genomic_DNA"/>
</dbReference>
<gene>
    <name evidence="19" type="primary">cobS</name>
    <name evidence="20" type="ORF">BDK89_1057</name>
</gene>
<dbReference type="PANTHER" id="PTHR34148:SF1">
    <property type="entry name" value="ADENOSYLCOBINAMIDE-GDP RIBAZOLETRANSFERASE"/>
    <property type="match status" value="1"/>
</dbReference>
<evidence type="ECO:0000256" key="16">
    <source>
        <dbReference type="ARBA" id="ARBA00032853"/>
    </source>
</evidence>
<evidence type="ECO:0000256" key="1">
    <source>
        <dbReference type="ARBA" id="ARBA00001946"/>
    </source>
</evidence>
<feature type="transmembrane region" description="Helical" evidence="19">
    <location>
        <begin position="169"/>
        <end position="187"/>
    </location>
</feature>
<evidence type="ECO:0000256" key="10">
    <source>
        <dbReference type="ARBA" id="ARBA00022692"/>
    </source>
</evidence>
<keyword evidence="21" id="KW-1185">Reference proteome</keyword>
<keyword evidence="13 19" id="KW-0472">Membrane</keyword>
<proteinExistence type="inferred from homology"/>
<comment type="similarity">
    <text evidence="4 19">Belongs to the CobS family.</text>
</comment>
<organism evidence="20 21">
    <name type="scientific">Ilumatobacter fluminis</name>
    <dbReference type="NCBI Taxonomy" id="467091"/>
    <lineage>
        <taxon>Bacteria</taxon>
        <taxon>Bacillati</taxon>
        <taxon>Actinomycetota</taxon>
        <taxon>Acidimicrobiia</taxon>
        <taxon>Acidimicrobiales</taxon>
        <taxon>Ilumatobacteraceae</taxon>
        <taxon>Ilumatobacter</taxon>
    </lineage>
</organism>
<evidence type="ECO:0000313" key="21">
    <source>
        <dbReference type="Proteomes" id="UP000294558"/>
    </source>
</evidence>
<comment type="pathway">
    <text evidence="3 19">Cofactor biosynthesis; adenosylcobalamin biosynthesis; adenosylcobalamin from cob(II)yrinate a,c-diamide: step 7/7.</text>
</comment>
<dbReference type="Proteomes" id="UP000294558">
    <property type="component" value="Unassembled WGS sequence"/>
</dbReference>
<accession>A0A4R7HZ06</accession>
<evidence type="ECO:0000256" key="8">
    <source>
        <dbReference type="ARBA" id="ARBA00022573"/>
    </source>
</evidence>
<name>A0A4R7HZ06_9ACTN</name>
<dbReference type="GO" id="GO:0009236">
    <property type="term" value="P:cobalamin biosynthetic process"/>
    <property type="evidence" value="ECO:0007669"/>
    <property type="project" value="UniProtKB-UniRule"/>
</dbReference>
<evidence type="ECO:0000256" key="7">
    <source>
        <dbReference type="ARBA" id="ARBA00022475"/>
    </source>
</evidence>
<protein>
    <recommendedName>
        <fullName evidence="6 19">Adenosylcobinamide-GDP ribazoletransferase</fullName>
        <ecNumber evidence="5 19">2.7.8.26</ecNumber>
    </recommendedName>
    <alternativeName>
        <fullName evidence="16 19">Cobalamin synthase</fullName>
    </alternativeName>
    <alternativeName>
        <fullName evidence="15 19">Cobalamin-5'-phosphate synthase</fullName>
    </alternativeName>
</protein>
<evidence type="ECO:0000256" key="19">
    <source>
        <dbReference type="HAMAP-Rule" id="MF_00719"/>
    </source>
</evidence>
<keyword evidence="8 19" id="KW-0169">Cobalamin biosynthesis</keyword>
<dbReference type="OrthoDB" id="9794223at2"/>
<feature type="transmembrane region" description="Helical" evidence="19">
    <location>
        <begin position="55"/>
        <end position="73"/>
    </location>
</feature>
<evidence type="ECO:0000256" key="6">
    <source>
        <dbReference type="ARBA" id="ARBA00015850"/>
    </source>
</evidence>
<evidence type="ECO:0000256" key="12">
    <source>
        <dbReference type="ARBA" id="ARBA00022989"/>
    </source>
</evidence>
<keyword evidence="11 19" id="KW-0460">Magnesium</keyword>
<comment type="catalytic activity">
    <reaction evidence="18 19">
        <text>alpha-ribazole 5'-phosphate + adenosylcob(III)inamide-GDP = adenosylcob(III)alamin 5'-phosphate + GMP + H(+)</text>
        <dbReference type="Rhea" id="RHEA:23560"/>
        <dbReference type="ChEBI" id="CHEBI:15378"/>
        <dbReference type="ChEBI" id="CHEBI:57918"/>
        <dbReference type="ChEBI" id="CHEBI:58115"/>
        <dbReference type="ChEBI" id="CHEBI:60487"/>
        <dbReference type="ChEBI" id="CHEBI:60493"/>
        <dbReference type="EC" id="2.7.8.26"/>
    </reaction>
</comment>
<evidence type="ECO:0000256" key="3">
    <source>
        <dbReference type="ARBA" id="ARBA00004663"/>
    </source>
</evidence>
<evidence type="ECO:0000256" key="5">
    <source>
        <dbReference type="ARBA" id="ARBA00013200"/>
    </source>
</evidence>
<dbReference type="RefSeq" id="WP_133867930.1">
    <property type="nucleotide sequence ID" value="NZ_SOAU01000001.1"/>
</dbReference>
<dbReference type="PANTHER" id="PTHR34148">
    <property type="entry name" value="ADENOSYLCOBINAMIDE-GDP RIBAZOLETRANSFERASE"/>
    <property type="match status" value="1"/>
</dbReference>
<evidence type="ECO:0000256" key="15">
    <source>
        <dbReference type="ARBA" id="ARBA00032605"/>
    </source>
</evidence>
<dbReference type="GO" id="GO:0051073">
    <property type="term" value="F:adenosylcobinamide-GDP ribazoletransferase activity"/>
    <property type="evidence" value="ECO:0007669"/>
    <property type="project" value="UniProtKB-UniRule"/>
</dbReference>
<comment type="catalytic activity">
    <reaction evidence="17 19">
        <text>alpha-ribazole + adenosylcob(III)inamide-GDP = adenosylcob(III)alamin + GMP + H(+)</text>
        <dbReference type="Rhea" id="RHEA:16049"/>
        <dbReference type="ChEBI" id="CHEBI:10329"/>
        <dbReference type="ChEBI" id="CHEBI:15378"/>
        <dbReference type="ChEBI" id="CHEBI:18408"/>
        <dbReference type="ChEBI" id="CHEBI:58115"/>
        <dbReference type="ChEBI" id="CHEBI:60487"/>
        <dbReference type="EC" id="2.7.8.26"/>
    </reaction>
</comment>
<evidence type="ECO:0000256" key="13">
    <source>
        <dbReference type="ARBA" id="ARBA00023136"/>
    </source>
</evidence>
<dbReference type="UniPathway" id="UPA00148">
    <property type="reaction ID" value="UER00238"/>
</dbReference>
<evidence type="ECO:0000256" key="11">
    <source>
        <dbReference type="ARBA" id="ARBA00022842"/>
    </source>
</evidence>
<feature type="transmembrane region" description="Helical" evidence="19">
    <location>
        <begin position="27"/>
        <end position="49"/>
    </location>
</feature>
<comment type="subcellular location">
    <subcellularLocation>
        <location evidence="2 19">Cell membrane</location>
        <topology evidence="2 19">Multi-pass membrane protein</topology>
    </subcellularLocation>
</comment>
<feature type="transmembrane region" description="Helical" evidence="19">
    <location>
        <begin position="193"/>
        <end position="212"/>
    </location>
</feature>
<evidence type="ECO:0000256" key="2">
    <source>
        <dbReference type="ARBA" id="ARBA00004651"/>
    </source>
</evidence>
<evidence type="ECO:0000256" key="14">
    <source>
        <dbReference type="ARBA" id="ARBA00025228"/>
    </source>
</evidence>
<sequence length="250" mass="24712">MSGFVGAVQFLTRIPVRTSSAIPHERVLPWFPVVGALIGVVVGGVAAGLGELVPVSVAAALAVVTGLSITGAFHEDGLADIADAFGGGVTVERRLEILKDSRHGTYGVAALASSIVVRVVAAASIVSAASVFAAFVAAHTLGRTAAVVAMKAAPPASESGLGASAGRDLAPVAAVVCGITGVGIATLATGWWVLPLVGGAVVGTAAVVVLSVRKIGGLAGDVLGAIEQVVECTVLVVASGLAMRHSLWWS</sequence>
<evidence type="ECO:0000256" key="4">
    <source>
        <dbReference type="ARBA" id="ARBA00010561"/>
    </source>
</evidence>
<dbReference type="GO" id="GO:0005886">
    <property type="term" value="C:plasma membrane"/>
    <property type="evidence" value="ECO:0007669"/>
    <property type="project" value="UniProtKB-SubCell"/>
</dbReference>
<keyword evidence="12 19" id="KW-1133">Transmembrane helix</keyword>
<dbReference type="HAMAP" id="MF_00719">
    <property type="entry name" value="CobS"/>
    <property type="match status" value="1"/>
</dbReference>
<keyword evidence="7 19" id="KW-1003">Cell membrane</keyword>
<keyword evidence="9 19" id="KW-0808">Transferase</keyword>
<evidence type="ECO:0000256" key="17">
    <source>
        <dbReference type="ARBA" id="ARBA00048623"/>
    </source>
</evidence>
<comment type="caution">
    <text evidence="20">The sequence shown here is derived from an EMBL/GenBank/DDBJ whole genome shotgun (WGS) entry which is preliminary data.</text>
</comment>
<evidence type="ECO:0000313" key="20">
    <source>
        <dbReference type="EMBL" id="TDT15486.1"/>
    </source>
</evidence>
<dbReference type="GO" id="GO:0008818">
    <property type="term" value="F:cobalamin 5'-phosphate synthase activity"/>
    <property type="evidence" value="ECO:0007669"/>
    <property type="project" value="UniProtKB-UniRule"/>
</dbReference>
<reference evidence="20 21" key="1">
    <citation type="submission" date="2019-03" db="EMBL/GenBank/DDBJ databases">
        <title>Sequencing the genomes of 1000 actinobacteria strains.</title>
        <authorList>
            <person name="Klenk H.-P."/>
        </authorList>
    </citation>
    <scope>NUCLEOTIDE SEQUENCE [LARGE SCALE GENOMIC DNA]</scope>
    <source>
        <strain evidence="20 21">DSM 18936</strain>
    </source>
</reference>
<dbReference type="InterPro" id="IPR003805">
    <property type="entry name" value="CobS"/>
</dbReference>
<evidence type="ECO:0000256" key="9">
    <source>
        <dbReference type="ARBA" id="ARBA00022679"/>
    </source>
</evidence>
<comment type="function">
    <text evidence="14 19">Joins adenosylcobinamide-GDP and alpha-ribazole to generate adenosylcobalamin (Ado-cobalamin). Also synthesizes adenosylcobalamin 5'-phosphate from adenosylcobinamide-GDP and alpha-ribazole 5'-phosphate.</text>
</comment>
<dbReference type="Pfam" id="PF02654">
    <property type="entry name" value="CobS"/>
    <property type="match status" value="1"/>
</dbReference>
<evidence type="ECO:0000256" key="18">
    <source>
        <dbReference type="ARBA" id="ARBA00049504"/>
    </source>
</evidence>
<dbReference type="AlphaFoldDB" id="A0A4R7HZ06"/>
<comment type="cofactor">
    <cofactor evidence="1 19">
        <name>Mg(2+)</name>
        <dbReference type="ChEBI" id="CHEBI:18420"/>
    </cofactor>
</comment>